<dbReference type="InterPro" id="IPR011990">
    <property type="entry name" value="TPR-like_helical_dom_sf"/>
</dbReference>
<reference evidence="1 2" key="1">
    <citation type="journal article" date="2024" name="Proc. Natl. Acad. Sci. U.S.A.">
        <title>The genetic regulatory architecture and epigenomic basis for age-related changes in rattlesnake venom.</title>
        <authorList>
            <person name="Hogan M.P."/>
            <person name="Holding M.L."/>
            <person name="Nystrom G.S."/>
            <person name="Colston T.J."/>
            <person name="Bartlett D.A."/>
            <person name="Mason A.J."/>
            <person name="Ellsworth S.A."/>
            <person name="Rautsaw R.M."/>
            <person name="Lawrence K.C."/>
            <person name="Strickland J.L."/>
            <person name="He B."/>
            <person name="Fraser P."/>
            <person name="Margres M.J."/>
            <person name="Gilbert D.M."/>
            <person name="Gibbs H.L."/>
            <person name="Parkinson C.L."/>
            <person name="Rokyta D.R."/>
        </authorList>
    </citation>
    <scope>NUCLEOTIDE SEQUENCE [LARGE SCALE GENOMIC DNA]</scope>
    <source>
        <strain evidence="1">DRR0105</strain>
    </source>
</reference>
<accession>A0AAW1C3M4</accession>
<dbReference type="EMBL" id="JAOTOJ010000002">
    <property type="protein sequence ID" value="KAK9408613.1"/>
    <property type="molecule type" value="Genomic_DNA"/>
</dbReference>
<protein>
    <submittedName>
        <fullName evidence="1">Tetratricopeptide repeat protein 23-like</fullName>
    </submittedName>
</protein>
<dbReference type="Proteomes" id="UP001474421">
    <property type="component" value="Unassembled WGS sequence"/>
</dbReference>
<dbReference type="PANTHER" id="PTHR14485:SF4">
    <property type="entry name" value="TETRATRICOPEPTIDE REPEAT PROTEIN 23-LIKE"/>
    <property type="match status" value="1"/>
</dbReference>
<sequence length="407" mass="46077">MFRMDTNGDDQEMWAQLMATPTAKLIEAQKRAEKFTEEREVHKACKELMQCTVLTRIIYGNQHWRLAEALANLAHSYLILQGLPSQAIHHTNSAKYILLFLRGDTSPASSEEKGTILSTLVTIYYTLGMANLMQKEYPCQWPEQRSCAPTGTLDADDVELATPTQASLQKNELDLASKYFEKAVDDLISAEGDVAPELIPLYQEIAKIKQMKKIYEKSISYALQAHSVSLALYQKFSPEVGSAALFLGKAYAATGEEKHPEAAERYFNESLVAYKEALRMDHPQTISALKVFSKWLGQIGKRKQAYELLKESFKTQQNPCSDFNKQAAERLYIMGYICLAEEKIREAYQLLSKCVQIQIAIYGSHHKKTKKIQELLVMMNMLPAEQKLTKCLKQNKKAALICSIPDL</sequence>
<organism evidence="1 2">
    <name type="scientific">Crotalus adamanteus</name>
    <name type="common">Eastern diamondback rattlesnake</name>
    <dbReference type="NCBI Taxonomy" id="8729"/>
    <lineage>
        <taxon>Eukaryota</taxon>
        <taxon>Metazoa</taxon>
        <taxon>Chordata</taxon>
        <taxon>Craniata</taxon>
        <taxon>Vertebrata</taxon>
        <taxon>Euteleostomi</taxon>
        <taxon>Lepidosauria</taxon>
        <taxon>Squamata</taxon>
        <taxon>Bifurcata</taxon>
        <taxon>Unidentata</taxon>
        <taxon>Episquamata</taxon>
        <taxon>Toxicofera</taxon>
        <taxon>Serpentes</taxon>
        <taxon>Colubroidea</taxon>
        <taxon>Viperidae</taxon>
        <taxon>Crotalinae</taxon>
        <taxon>Crotalus</taxon>
    </lineage>
</organism>
<comment type="caution">
    <text evidence="1">The sequence shown here is derived from an EMBL/GenBank/DDBJ whole genome shotgun (WGS) entry which is preliminary data.</text>
</comment>
<dbReference type="PANTHER" id="PTHR14485">
    <property type="entry name" value="TETRATRICOPEPTIDE REPEAT PROTEIN 23"/>
    <property type="match status" value="1"/>
</dbReference>
<dbReference type="AlphaFoldDB" id="A0AAW1C3M4"/>
<dbReference type="Gene3D" id="1.25.40.10">
    <property type="entry name" value="Tetratricopeptide repeat domain"/>
    <property type="match status" value="2"/>
</dbReference>
<keyword evidence="2" id="KW-1185">Reference proteome</keyword>
<name>A0AAW1C3M4_CROAD</name>
<evidence type="ECO:0000313" key="1">
    <source>
        <dbReference type="EMBL" id="KAK9408613.1"/>
    </source>
</evidence>
<evidence type="ECO:0000313" key="2">
    <source>
        <dbReference type="Proteomes" id="UP001474421"/>
    </source>
</evidence>
<dbReference type="SUPFAM" id="SSF48452">
    <property type="entry name" value="TPR-like"/>
    <property type="match status" value="1"/>
</dbReference>
<gene>
    <name evidence="1" type="ORF">NXF25_007387</name>
</gene>
<dbReference type="InterPro" id="IPR042621">
    <property type="entry name" value="TTC23/TTC23L"/>
</dbReference>
<proteinExistence type="predicted"/>